<dbReference type="NCBIfam" id="TIGR00254">
    <property type="entry name" value="GGDEF"/>
    <property type="match status" value="1"/>
</dbReference>
<keyword evidence="5" id="KW-1133">Transmembrane helix</keyword>
<dbReference type="PROSITE" id="PS50885">
    <property type="entry name" value="HAMP"/>
    <property type="match status" value="1"/>
</dbReference>
<dbReference type="GO" id="GO:0007165">
    <property type="term" value="P:signal transduction"/>
    <property type="evidence" value="ECO:0007669"/>
    <property type="project" value="InterPro"/>
</dbReference>
<comment type="cofactor">
    <cofactor evidence="1">
        <name>Mg(2+)</name>
        <dbReference type="ChEBI" id="CHEBI:18420"/>
    </cofactor>
</comment>
<dbReference type="PANTHER" id="PTHR45138:SF9">
    <property type="entry name" value="DIGUANYLATE CYCLASE DGCM-RELATED"/>
    <property type="match status" value="1"/>
</dbReference>
<sequence length="610" mass="69682">MLTLRKKIFIWLLPLAISILLFAYAYYKAREAVIVEHILQITELSAAVGEREIGHYLTLRESEFKLMESAMDLCLRPHAGLEEASQNALRFASGFSAIVVSDAYGEVIHTELSSNQSNQYVLRKNIIGREAFARLDFLEVEHRFDEWKRKLPDLRRKKRDLLSEVQQLKNRGEVNSIRYRDIQRQLFDMRALLKSPHAVVTLSGYELSNALGLPFSGDTFLFTKPLQNCENQLLGYYTAYLDRTQLEDQIFTIKNRLIDNGLKRAEVALIDNNEQRFITDIRLIDQEKFRKSHQSLIDSPVMNPFFSGIVVKRNIEFSKSLMENSHLHNDTERFHSLAEKVWAERSKGISLLVFISDQEIKKLCDQLMQEVLFWSALLIAIFAALVTLLSRHIVEPILSLKEHATALAEGKRQKISAMTQRGDEIGLLAESFDRMAAAVETKEKVLTEMASHDPLTGCLNRRALFSAAREELRRASRSGSKLCVCLMDLDYFKRINDRFGHQVGDNVLREFSSVVNSCLRVEDKFGRIGGEEFAVLLIGSGLESAVEVAERIRMEVMKIALQGIEHEDLEVTVSIGVSEWAEVEPFEQALSRADEKMYKAKNMGRNQVQS</sequence>
<evidence type="ECO:0000259" key="7">
    <source>
        <dbReference type="PROSITE" id="PS50887"/>
    </source>
</evidence>
<accession>A0A7U8C558</accession>
<dbReference type="InterPro" id="IPR029787">
    <property type="entry name" value="Nucleotide_cyclase"/>
</dbReference>
<organism evidence="8 9">
    <name type="scientific">Neptuniibacter caesariensis</name>
    <dbReference type="NCBI Taxonomy" id="207954"/>
    <lineage>
        <taxon>Bacteria</taxon>
        <taxon>Pseudomonadati</taxon>
        <taxon>Pseudomonadota</taxon>
        <taxon>Gammaproteobacteria</taxon>
        <taxon>Oceanospirillales</taxon>
        <taxon>Oceanospirillaceae</taxon>
        <taxon>Neptuniibacter</taxon>
    </lineage>
</organism>
<dbReference type="InterPro" id="IPR003660">
    <property type="entry name" value="HAMP_dom"/>
</dbReference>
<dbReference type="Pfam" id="PF00990">
    <property type="entry name" value="GGDEF"/>
    <property type="match status" value="1"/>
</dbReference>
<dbReference type="EMBL" id="AAOW01000006">
    <property type="protein sequence ID" value="EAR61658.1"/>
    <property type="molecule type" value="Genomic_DNA"/>
</dbReference>
<feature type="coiled-coil region" evidence="4">
    <location>
        <begin position="144"/>
        <end position="171"/>
    </location>
</feature>
<comment type="catalytic activity">
    <reaction evidence="3">
        <text>2 GTP = 3',3'-c-di-GMP + 2 diphosphate</text>
        <dbReference type="Rhea" id="RHEA:24898"/>
        <dbReference type="ChEBI" id="CHEBI:33019"/>
        <dbReference type="ChEBI" id="CHEBI:37565"/>
        <dbReference type="ChEBI" id="CHEBI:58805"/>
        <dbReference type="EC" id="2.7.7.65"/>
    </reaction>
</comment>
<dbReference type="OrthoDB" id="5496380at2"/>
<dbReference type="InterPro" id="IPR000160">
    <property type="entry name" value="GGDEF_dom"/>
</dbReference>
<keyword evidence="9" id="KW-1185">Reference proteome</keyword>
<dbReference type="SUPFAM" id="SSF55073">
    <property type="entry name" value="Nucleotide cyclase"/>
    <property type="match status" value="1"/>
</dbReference>
<feature type="transmembrane region" description="Helical" evidence="5">
    <location>
        <begin position="371"/>
        <end position="389"/>
    </location>
</feature>
<comment type="caution">
    <text evidence="8">The sequence shown here is derived from an EMBL/GenBank/DDBJ whole genome shotgun (WGS) entry which is preliminary data.</text>
</comment>
<dbReference type="PROSITE" id="PS50887">
    <property type="entry name" value="GGDEF"/>
    <property type="match status" value="1"/>
</dbReference>
<evidence type="ECO:0000256" key="1">
    <source>
        <dbReference type="ARBA" id="ARBA00001946"/>
    </source>
</evidence>
<name>A0A7U8C558_NEPCE</name>
<dbReference type="SMART" id="SM00267">
    <property type="entry name" value="GGDEF"/>
    <property type="match status" value="1"/>
</dbReference>
<dbReference type="Gene3D" id="6.10.340.10">
    <property type="match status" value="1"/>
</dbReference>
<dbReference type="AlphaFoldDB" id="A0A7U8C558"/>
<evidence type="ECO:0000313" key="9">
    <source>
        <dbReference type="Proteomes" id="UP000002171"/>
    </source>
</evidence>
<keyword evidence="5" id="KW-0472">Membrane</keyword>
<dbReference type="FunFam" id="3.30.70.270:FF:000001">
    <property type="entry name" value="Diguanylate cyclase domain protein"/>
    <property type="match status" value="1"/>
</dbReference>
<evidence type="ECO:0000256" key="3">
    <source>
        <dbReference type="ARBA" id="ARBA00034247"/>
    </source>
</evidence>
<keyword evidence="5" id="KW-0812">Transmembrane</keyword>
<dbReference type="Gene3D" id="3.30.70.270">
    <property type="match status" value="1"/>
</dbReference>
<feature type="domain" description="GGDEF" evidence="7">
    <location>
        <begin position="480"/>
        <end position="610"/>
    </location>
</feature>
<dbReference type="SMART" id="SM00304">
    <property type="entry name" value="HAMP"/>
    <property type="match status" value="1"/>
</dbReference>
<protein>
    <recommendedName>
        <fullName evidence="2">diguanylate cyclase</fullName>
        <ecNumber evidence="2">2.7.7.65</ecNumber>
    </recommendedName>
</protein>
<dbReference type="Pfam" id="PF00672">
    <property type="entry name" value="HAMP"/>
    <property type="match status" value="1"/>
</dbReference>
<dbReference type="PANTHER" id="PTHR45138">
    <property type="entry name" value="REGULATORY COMPONENTS OF SENSORY TRANSDUCTION SYSTEM"/>
    <property type="match status" value="1"/>
</dbReference>
<evidence type="ECO:0000256" key="2">
    <source>
        <dbReference type="ARBA" id="ARBA00012528"/>
    </source>
</evidence>
<evidence type="ECO:0000313" key="8">
    <source>
        <dbReference type="EMBL" id="EAR61658.1"/>
    </source>
</evidence>
<reference evidence="8 9" key="1">
    <citation type="submission" date="2006-02" db="EMBL/GenBank/DDBJ databases">
        <authorList>
            <person name="Pinhassi J."/>
            <person name="Pedros-Alio C."/>
            <person name="Ferriera S."/>
            <person name="Johnson J."/>
            <person name="Kravitz S."/>
            <person name="Halpern A."/>
            <person name="Remington K."/>
            <person name="Beeson K."/>
            <person name="Tran B."/>
            <person name="Rogers Y.-H."/>
            <person name="Friedman R."/>
            <person name="Venter J.C."/>
        </authorList>
    </citation>
    <scope>NUCLEOTIDE SEQUENCE [LARGE SCALE GENOMIC DNA]</scope>
    <source>
        <strain evidence="8 9">MED92</strain>
    </source>
</reference>
<gene>
    <name evidence="8" type="ORF">MED92_03647</name>
</gene>
<dbReference type="Proteomes" id="UP000002171">
    <property type="component" value="Unassembled WGS sequence"/>
</dbReference>
<evidence type="ECO:0000256" key="5">
    <source>
        <dbReference type="SAM" id="Phobius"/>
    </source>
</evidence>
<dbReference type="GO" id="GO:0016020">
    <property type="term" value="C:membrane"/>
    <property type="evidence" value="ECO:0007669"/>
    <property type="project" value="InterPro"/>
</dbReference>
<dbReference type="InterPro" id="IPR043128">
    <property type="entry name" value="Rev_trsase/Diguanyl_cyclase"/>
</dbReference>
<dbReference type="SUPFAM" id="SSF158472">
    <property type="entry name" value="HAMP domain-like"/>
    <property type="match status" value="1"/>
</dbReference>
<dbReference type="CDD" id="cd01949">
    <property type="entry name" value="GGDEF"/>
    <property type="match status" value="1"/>
</dbReference>
<evidence type="ECO:0000259" key="6">
    <source>
        <dbReference type="PROSITE" id="PS50885"/>
    </source>
</evidence>
<dbReference type="GO" id="GO:0052621">
    <property type="term" value="F:diguanylate cyclase activity"/>
    <property type="evidence" value="ECO:0007669"/>
    <property type="project" value="UniProtKB-EC"/>
</dbReference>
<evidence type="ECO:0000256" key="4">
    <source>
        <dbReference type="SAM" id="Coils"/>
    </source>
</evidence>
<dbReference type="EC" id="2.7.7.65" evidence="2"/>
<keyword evidence="4" id="KW-0175">Coiled coil</keyword>
<dbReference type="CDD" id="cd06225">
    <property type="entry name" value="HAMP"/>
    <property type="match status" value="1"/>
</dbReference>
<dbReference type="InterPro" id="IPR050469">
    <property type="entry name" value="Diguanylate_Cyclase"/>
</dbReference>
<dbReference type="RefSeq" id="WP_007022745.1">
    <property type="nucleotide sequence ID" value="NZ_CH724127.1"/>
</dbReference>
<feature type="domain" description="HAMP" evidence="6">
    <location>
        <begin position="391"/>
        <end position="444"/>
    </location>
</feature>
<proteinExistence type="predicted"/>